<proteinExistence type="predicted"/>
<accession>A0A5J9UVI9</accession>
<comment type="caution">
    <text evidence="2">The sequence shown here is derived from an EMBL/GenBank/DDBJ whole genome shotgun (WGS) entry which is preliminary data.</text>
</comment>
<dbReference type="EMBL" id="RWGY01000013">
    <property type="protein sequence ID" value="TVU27040.1"/>
    <property type="molecule type" value="Genomic_DNA"/>
</dbReference>
<keyword evidence="3" id="KW-1185">Reference proteome</keyword>
<sequence length="82" mass="8589">MGRDGRASLMCHVGPRWATSPSTTTNRSRIASRILSEPFAGDESLARSVSRPSSFPDGDDTASPSPATSLYQVQSSSSSSAL</sequence>
<feature type="compositionally biased region" description="Polar residues" evidence="1">
    <location>
        <begin position="19"/>
        <end position="29"/>
    </location>
</feature>
<feature type="region of interest" description="Disordered" evidence="1">
    <location>
        <begin position="1"/>
        <end position="82"/>
    </location>
</feature>
<feature type="compositionally biased region" description="Polar residues" evidence="1">
    <location>
        <begin position="62"/>
        <end position="74"/>
    </location>
</feature>
<evidence type="ECO:0000313" key="3">
    <source>
        <dbReference type="Proteomes" id="UP000324897"/>
    </source>
</evidence>
<evidence type="ECO:0000256" key="1">
    <source>
        <dbReference type="SAM" id="MobiDB-lite"/>
    </source>
</evidence>
<gene>
    <name evidence="2" type="ORF">EJB05_29618</name>
</gene>
<name>A0A5J9UVI9_9POAL</name>
<dbReference type="Proteomes" id="UP000324897">
    <property type="component" value="Chromosome 2"/>
</dbReference>
<dbReference type="AlphaFoldDB" id="A0A5J9UVI9"/>
<organism evidence="2 3">
    <name type="scientific">Eragrostis curvula</name>
    <name type="common">weeping love grass</name>
    <dbReference type="NCBI Taxonomy" id="38414"/>
    <lineage>
        <taxon>Eukaryota</taxon>
        <taxon>Viridiplantae</taxon>
        <taxon>Streptophyta</taxon>
        <taxon>Embryophyta</taxon>
        <taxon>Tracheophyta</taxon>
        <taxon>Spermatophyta</taxon>
        <taxon>Magnoliopsida</taxon>
        <taxon>Liliopsida</taxon>
        <taxon>Poales</taxon>
        <taxon>Poaceae</taxon>
        <taxon>PACMAD clade</taxon>
        <taxon>Chloridoideae</taxon>
        <taxon>Eragrostideae</taxon>
        <taxon>Eragrostidinae</taxon>
        <taxon>Eragrostis</taxon>
    </lineage>
</organism>
<dbReference type="Gramene" id="TVU27040">
    <property type="protein sequence ID" value="TVU27040"/>
    <property type="gene ID" value="EJB05_29618"/>
</dbReference>
<protein>
    <submittedName>
        <fullName evidence="2">Uncharacterized protein</fullName>
    </submittedName>
</protein>
<feature type="non-terminal residue" evidence="2">
    <location>
        <position position="1"/>
    </location>
</feature>
<evidence type="ECO:0000313" key="2">
    <source>
        <dbReference type="EMBL" id="TVU27040.1"/>
    </source>
</evidence>
<reference evidence="2 3" key="1">
    <citation type="journal article" date="2019" name="Sci. Rep.">
        <title>A high-quality genome of Eragrostis curvula grass provides insights into Poaceae evolution and supports new strategies to enhance forage quality.</title>
        <authorList>
            <person name="Carballo J."/>
            <person name="Santos B.A.C.M."/>
            <person name="Zappacosta D."/>
            <person name="Garbus I."/>
            <person name="Selva J.P."/>
            <person name="Gallo C.A."/>
            <person name="Diaz A."/>
            <person name="Albertini E."/>
            <person name="Caccamo M."/>
            <person name="Echenique V."/>
        </authorList>
    </citation>
    <scope>NUCLEOTIDE SEQUENCE [LARGE SCALE GENOMIC DNA]</scope>
    <source>
        <strain evidence="3">cv. Victoria</strain>
        <tissue evidence="2">Leaf</tissue>
    </source>
</reference>